<gene>
    <name evidence="2" type="ORF">SADUNF_Sadunf02G0064200</name>
</gene>
<accession>A0A835TIV5</accession>
<evidence type="ECO:0000313" key="2">
    <source>
        <dbReference type="EMBL" id="KAF9687153.1"/>
    </source>
</evidence>
<evidence type="ECO:0000313" key="3">
    <source>
        <dbReference type="Proteomes" id="UP000657918"/>
    </source>
</evidence>
<sequence>MVGKHPWTNVESNYEETEYLLSKQIDASGHGKSGESSSGHHLEANFCPPRLDPLHGHRNWRQIRYKSDVASFISQ</sequence>
<evidence type="ECO:0000256" key="1">
    <source>
        <dbReference type="SAM" id="MobiDB-lite"/>
    </source>
</evidence>
<feature type="compositionally biased region" description="Low complexity" evidence="1">
    <location>
        <begin position="28"/>
        <end position="37"/>
    </location>
</feature>
<comment type="caution">
    <text evidence="2">The sequence shown here is derived from an EMBL/GenBank/DDBJ whole genome shotgun (WGS) entry which is preliminary data.</text>
</comment>
<dbReference type="EMBL" id="JADGMS010000002">
    <property type="protein sequence ID" value="KAF9687153.1"/>
    <property type="molecule type" value="Genomic_DNA"/>
</dbReference>
<name>A0A835TIV5_9ROSI</name>
<dbReference type="AlphaFoldDB" id="A0A835TIV5"/>
<organism evidence="2 3">
    <name type="scientific">Salix dunnii</name>
    <dbReference type="NCBI Taxonomy" id="1413687"/>
    <lineage>
        <taxon>Eukaryota</taxon>
        <taxon>Viridiplantae</taxon>
        <taxon>Streptophyta</taxon>
        <taxon>Embryophyta</taxon>
        <taxon>Tracheophyta</taxon>
        <taxon>Spermatophyta</taxon>
        <taxon>Magnoliopsida</taxon>
        <taxon>eudicotyledons</taxon>
        <taxon>Gunneridae</taxon>
        <taxon>Pentapetalae</taxon>
        <taxon>rosids</taxon>
        <taxon>fabids</taxon>
        <taxon>Malpighiales</taxon>
        <taxon>Salicaceae</taxon>
        <taxon>Saliceae</taxon>
        <taxon>Salix</taxon>
    </lineage>
</organism>
<feature type="region of interest" description="Disordered" evidence="1">
    <location>
        <begin position="25"/>
        <end position="47"/>
    </location>
</feature>
<reference evidence="2 3" key="1">
    <citation type="submission" date="2020-10" db="EMBL/GenBank/DDBJ databases">
        <title>Plant Genome Project.</title>
        <authorList>
            <person name="Zhang R.-G."/>
        </authorList>
    </citation>
    <scope>NUCLEOTIDE SEQUENCE [LARGE SCALE GENOMIC DNA]</scope>
    <source>
        <strain evidence="2">FAFU-HL-1</strain>
        <tissue evidence="2">Leaf</tissue>
    </source>
</reference>
<dbReference type="Proteomes" id="UP000657918">
    <property type="component" value="Unassembled WGS sequence"/>
</dbReference>
<keyword evidence="3" id="KW-1185">Reference proteome</keyword>
<protein>
    <submittedName>
        <fullName evidence="2">Uncharacterized protein</fullName>
    </submittedName>
</protein>
<proteinExistence type="predicted"/>